<organism evidence="1">
    <name type="scientific">Corethron hystrix</name>
    <dbReference type="NCBI Taxonomy" id="216773"/>
    <lineage>
        <taxon>Eukaryota</taxon>
        <taxon>Sar</taxon>
        <taxon>Stramenopiles</taxon>
        <taxon>Ochrophyta</taxon>
        <taxon>Bacillariophyta</taxon>
        <taxon>Coscinodiscophyceae</taxon>
        <taxon>Corethrophycidae</taxon>
        <taxon>Corethrales</taxon>
        <taxon>Corethraceae</taxon>
        <taxon>Corethron</taxon>
    </lineage>
</organism>
<evidence type="ECO:0000313" key="1">
    <source>
        <dbReference type="EMBL" id="CAD8895429.1"/>
    </source>
</evidence>
<name>A0A7S1FYC9_9STRA</name>
<accession>A0A7S1FYC9</accession>
<dbReference type="AlphaFoldDB" id="A0A7S1FYC9"/>
<dbReference type="EMBL" id="HBFR01031186">
    <property type="protein sequence ID" value="CAD8895429.1"/>
    <property type="molecule type" value="Transcribed_RNA"/>
</dbReference>
<sequence>MFTFEDGTCTAPPESLCIYDALVIKYDPRLGLSHLVAHADFGLVAATVQLNDGFEGGGTWYQCLESEEEGAGNAVGAGDGLRTGKGHVTVHAGPLWHAGAHTTGYAPRYIMTIFFLSDRHVDANRRIQNRVINALRVAEMYGESSPNPDEEKVGRAAEAAEALLGCSLKLHPLDAESHADLVPAYRRLNNLEMAVEAGRTACSIGMLTNRSRNFGTWFQLGESLVALAEQVKERGNNSPVSIMETNRLLTEAVATYREVLRLYDVQPLAATGGPSFRSSALGGLGGALRRRALSDEDTIEAGLVLEEATMVDPENVAAWSELGLLMEMAGGEAAEQAAKVCKSQVIMIGMKKRQEAEARAKQMTDKKK</sequence>
<proteinExistence type="predicted"/>
<dbReference type="InterPro" id="IPR011990">
    <property type="entry name" value="TPR-like_helical_dom_sf"/>
</dbReference>
<protein>
    <recommendedName>
        <fullName evidence="2">Fe2OG dioxygenase domain-containing protein</fullName>
    </recommendedName>
</protein>
<evidence type="ECO:0008006" key="2">
    <source>
        <dbReference type="Google" id="ProtNLM"/>
    </source>
</evidence>
<dbReference type="Gene3D" id="1.25.40.10">
    <property type="entry name" value="Tetratricopeptide repeat domain"/>
    <property type="match status" value="1"/>
</dbReference>
<gene>
    <name evidence="1" type="ORF">CHYS00102_LOCUS22643</name>
</gene>
<reference evidence="1" key="1">
    <citation type="submission" date="2021-01" db="EMBL/GenBank/DDBJ databases">
        <authorList>
            <person name="Corre E."/>
            <person name="Pelletier E."/>
            <person name="Niang G."/>
            <person name="Scheremetjew M."/>
            <person name="Finn R."/>
            <person name="Kale V."/>
            <person name="Holt S."/>
            <person name="Cochrane G."/>
            <person name="Meng A."/>
            <person name="Brown T."/>
            <person name="Cohen L."/>
        </authorList>
    </citation>
    <scope>NUCLEOTIDE SEQUENCE</scope>
    <source>
        <strain evidence="1">308</strain>
    </source>
</reference>
<dbReference type="SUPFAM" id="SSF48452">
    <property type="entry name" value="TPR-like"/>
    <property type="match status" value="1"/>
</dbReference>